<dbReference type="GO" id="GO:0005524">
    <property type="term" value="F:ATP binding"/>
    <property type="evidence" value="ECO:0007669"/>
    <property type="project" value="UniProtKB-KW"/>
</dbReference>
<dbReference type="InterPro" id="IPR023865">
    <property type="entry name" value="Aliphatic_acid_kinase_CS"/>
</dbReference>
<evidence type="ECO:0000256" key="7">
    <source>
        <dbReference type="RuleBase" id="RU003835"/>
    </source>
</evidence>
<accession>A0A1M6UZI3</accession>
<dbReference type="InterPro" id="IPR000890">
    <property type="entry name" value="Aliphatic_acid_kin_short-chain"/>
</dbReference>
<keyword evidence="5 6" id="KW-0067">ATP-binding</keyword>
<comment type="similarity">
    <text evidence="1 6 7">Belongs to the acetokinase family.</text>
</comment>
<gene>
    <name evidence="6" type="primary">ackA</name>
    <name evidence="8" type="ORF">SAMN05443637_111106</name>
</gene>
<feature type="binding site" evidence="6">
    <location>
        <position position="15"/>
    </location>
    <ligand>
        <name>ATP</name>
        <dbReference type="ChEBI" id="CHEBI:30616"/>
    </ligand>
</feature>
<keyword evidence="3 6" id="KW-0547">Nucleotide-binding</keyword>
<feature type="site" description="Transition state stabilizer" evidence="6">
    <location>
        <position position="233"/>
    </location>
</feature>
<feature type="binding site" evidence="6">
    <location>
        <begin position="274"/>
        <end position="276"/>
    </location>
    <ligand>
        <name>ATP</name>
        <dbReference type="ChEBI" id="CHEBI:30616"/>
    </ligand>
</feature>
<dbReference type="SUPFAM" id="SSF53067">
    <property type="entry name" value="Actin-like ATPase domain"/>
    <property type="match status" value="2"/>
</dbReference>
<comment type="function">
    <text evidence="6">Catalyzes the formation of acetyl phosphate from acetate and ATP. Can also catalyze the reverse reaction.</text>
</comment>
<feature type="binding site" evidence="6">
    <location>
        <begin position="200"/>
        <end position="204"/>
    </location>
    <ligand>
        <name>ATP</name>
        <dbReference type="ChEBI" id="CHEBI:30616"/>
    </ligand>
</feature>
<dbReference type="PROSITE" id="PS01076">
    <property type="entry name" value="ACETATE_KINASE_2"/>
    <property type="match status" value="1"/>
</dbReference>
<comment type="cofactor">
    <cofactor evidence="6">
        <name>Mg(2+)</name>
        <dbReference type="ChEBI" id="CHEBI:18420"/>
    </cofactor>
    <cofactor evidence="6">
        <name>Mn(2+)</name>
        <dbReference type="ChEBI" id="CHEBI:29035"/>
    </cofactor>
    <text evidence="6">Mg(2+). Can also accept Mn(2+).</text>
</comment>
<name>A0A1M6UZI3_PSETH</name>
<dbReference type="Pfam" id="PF00871">
    <property type="entry name" value="Acetate_kinase"/>
    <property type="match status" value="1"/>
</dbReference>
<feature type="binding site" evidence="6">
    <location>
        <begin position="322"/>
        <end position="326"/>
    </location>
    <ligand>
        <name>ATP</name>
        <dbReference type="ChEBI" id="CHEBI:30616"/>
    </ligand>
</feature>
<organism evidence="8 9">
    <name type="scientific">Pseudonocardia thermophila</name>
    <dbReference type="NCBI Taxonomy" id="1848"/>
    <lineage>
        <taxon>Bacteria</taxon>
        <taxon>Bacillati</taxon>
        <taxon>Actinomycetota</taxon>
        <taxon>Actinomycetes</taxon>
        <taxon>Pseudonocardiales</taxon>
        <taxon>Pseudonocardiaceae</taxon>
        <taxon>Pseudonocardia</taxon>
    </lineage>
</organism>
<evidence type="ECO:0000313" key="9">
    <source>
        <dbReference type="Proteomes" id="UP000184363"/>
    </source>
</evidence>
<dbReference type="HAMAP" id="MF_00020">
    <property type="entry name" value="Acetate_kinase"/>
    <property type="match status" value="1"/>
</dbReference>
<dbReference type="PANTHER" id="PTHR21060">
    <property type="entry name" value="ACETATE KINASE"/>
    <property type="match status" value="1"/>
</dbReference>
<keyword evidence="9" id="KW-1185">Reference proteome</keyword>
<keyword evidence="6" id="KW-0460">Magnesium</keyword>
<comment type="pathway">
    <text evidence="6">Metabolic intermediate biosynthesis; acetyl-CoA biosynthesis; acetyl-CoA from acetate: step 1/2.</text>
</comment>
<keyword evidence="6" id="KW-0479">Metal-binding</keyword>
<dbReference type="PROSITE" id="PS01075">
    <property type="entry name" value="ACETATE_KINASE_1"/>
    <property type="match status" value="1"/>
</dbReference>
<feature type="binding site" evidence="6">
    <location>
        <position position="83"/>
    </location>
    <ligand>
        <name>substrate</name>
    </ligand>
</feature>
<feature type="site" description="Transition state stabilizer" evidence="6">
    <location>
        <position position="172"/>
    </location>
</feature>
<evidence type="ECO:0000256" key="3">
    <source>
        <dbReference type="ARBA" id="ARBA00022741"/>
    </source>
</evidence>
<evidence type="ECO:0000313" key="8">
    <source>
        <dbReference type="EMBL" id="SHK74618.1"/>
    </source>
</evidence>
<protein>
    <recommendedName>
        <fullName evidence="6">Acetate kinase</fullName>
        <ecNumber evidence="6">2.7.2.1</ecNumber>
    </recommendedName>
    <alternativeName>
        <fullName evidence="6">Acetokinase</fullName>
    </alternativeName>
</protein>
<dbReference type="RefSeq" id="WP_073457822.1">
    <property type="nucleotide sequence ID" value="NZ_CALGVN010000060.1"/>
</dbReference>
<dbReference type="UniPathway" id="UPA00340">
    <property type="reaction ID" value="UER00458"/>
</dbReference>
<evidence type="ECO:0000256" key="5">
    <source>
        <dbReference type="ARBA" id="ARBA00022840"/>
    </source>
</evidence>
<reference evidence="8 9" key="1">
    <citation type="submission" date="2016-11" db="EMBL/GenBank/DDBJ databases">
        <authorList>
            <person name="Jaros S."/>
            <person name="Januszkiewicz K."/>
            <person name="Wedrychowicz H."/>
        </authorList>
    </citation>
    <scope>NUCLEOTIDE SEQUENCE [LARGE SCALE GENOMIC DNA]</scope>
    <source>
        <strain evidence="8 9">DSM 43832</strain>
    </source>
</reference>
<evidence type="ECO:0000256" key="2">
    <source>
        <dbReference type="ARBA" id="ARBA00022679"/>
    </source>
</evidence>
<feature type="binding site" evidence="6">
    <location>
        <position position="376"/>
    </location>
    <ligand>
        <name>Mg(2+)</name>
        <dbReference type="ChEBI" id="CHEBI:18420"/>
    </ligand>
</feature>
<dbReference type="Gene3D" id="3.30.420.40">
    <property type="match status" value="2"/>
</dbReference>
<keyword evidence="6" id="KW-0963">Cytoplasm</keyword>
<feature type="active site" description="Proton donor/acceptor" evidence="6">
    <location>
        <position position="140"/>
    </location>
</feature>
<evidence type="ECO:0000256" key="6">
    <source>
        <dbReference type="HAMAP-Rule" id="MF_00020"/>
    </source>
</evidence>
<dbReference type="GO" id="GO:0005737">
    <property type="term" value="C:cytoplasm"/>
    <property type="evidence" value="ECO:0007669"/>
    <property type="project" value="UniProtKB-SubCell"/>
</dbReference>
<dbReference type="GO" id="GO:0008776">
    <property type="term" value="F:acetate kinase activity"/>
    <property type="evidence" value="ECO:0007669"/>
    <property type="project" value="UniProtKB-UniRule"/>
</dbReference>
<comment type="subcellular location">
    <subcellularLocation>
        <location evidence="6">Cytoplasm</location>
    </subcellularLocation>
</comment>
<sequence>MSDVLVLNAGSSTIKYRLLDESGAAVAGGLVERIGETGSRLVHRSGGDERVVEERIDDHAAGYRLLFAELGHPEDQLLAVGHRIVHGGARFTEATLVDDGVLAALEELTPLAPLHNPAGISGIHVAREHYPGVPQVAVFDTAFHHTMPARAHRYALPRELADRYGIRRYGFHGISHAYVARRAAEHLRRPLTDLAMVSLHLGNGASAAAVSGGRSVDTSMGLTPLNGLVMGTRAGDADPGVVFHLHREAGLPAEQIEDLLTRRSGLLGLAGASDLREVHRRADAGDRAAAEALELYCYRIRCHVGAYAAALGGLDALVFTAGVGEHDPAVRAEVCRGLAHLGIAVDPHRNTADESGPRTISPPDAAVAVLVVPTDEESEVAHEARALVATRPADRSTA</sequence>
<evidence type="ECO:0000256" key="1">
    <source>
        <dbReference type="ARBA" id="ARBA00008748"/>
    </source>
</evidence>
<dbReference type="InterPro" id="IPR043129">
    <property type="entry name" value="ATPase_NBD"/>
</dbReference>
<dbReference type="OrthoDB" id="9802453at2"/>
<dbReference type="PRINTS" id="PR00471">
    <property type="entry name" value="ACETATEKNASE"/>
</dbReference>
<keyword evidence="4 6" id="KW-0418">Kinase</keyword>
<dbReference type="Proteomes" id="UP000184363">
    <property type="component" value="Unassembled WGS sequence"/>
</dbReference>
<dbReference type="PIRSF" id="PIRSF000722">
    <property type="entry name" value="Acetate_prop_kin"/>
    <property type="match status" value="1"/>
</dbReference>
<dbReference type="PANTHER" id="PTHR21060:SF15">
    <property type="entry name" value="ACETATE KINASE-RELATED"/>
    <property type="match status" value="1"/>
</dbReference>
<dbReference type="GO" id="GO:0006083">
    <property type="term" value="P:acetate metabolic process"/>
    <property type="evidence" value="ECO:0007669"/>
    <property type="project" value="TreeGrafter"/>
</dbReference>
<comment type="catalytic activity">
    <reaction evidence="6">
        <text>acetate + ATP = acetyl phosphate + ADP</text>
        <dbReference type="Rhea" id="RHEA:11352"/>
        <dbReference type="ChEBI" id="CHEBI:22191"/>
        <dbReference type="ChEBI" id="CHEBI:30089"/>
        <dbReference type="ChEBI" id="CHEBI:30616"/>
        <dbReference type="ChEBI" id="CHEBI:456216"/>
        <dbReference type="EC" id="2.7.2.1"/>
    </reaction>
</comment>
<comment type="subunit">
    <text evidence="6">Homodimer.</text>
</comment>
<dbReference type="NCBIfam" id="TIGR00016">
    <property type="entry name" value="ackA"/>
    <property type="match status" value="1"/>
</dbReference>
<dbReference type="EC" id="2.7.2.1" evidence="6"/>
<dbReference type="STRING" id="1848.SAMN05443637_111106"/>
<dbReference type="GO" id="GO:0006085">
    <property type="term" value="P:acetyl-CoA biosynthetic process"/>
    <property type="evidence" value="ECO:0007669"/>
    <property type="project" value="UniProtKB-UniRule"/>
</dbReference>
<dbReference type="GO" id="GO:0000287">
    <property type="term" value="F:magnesium ion binding"/>
    <property type="evidence" value="ECO:0007669"/>
    <property type="project" value="UniProtKB-UniRule"/>
</dbReference>
<keyword evidence="2 6" id="KW-0808">Transferase</keyword>
<feature type="binding site" evidence="6">
    <location>
        <position position="8"/>
    </location>
    <ligand>
        <name>Mg(2+)</name>
        <dbReference type="ChEBI" id="CHEBI:18420"/>
    </ligand>
</feature>
<dbReference type="EMBL" id="FRAP01000011">
    <property type="protein sequence ID" value="SHK74618.1"/>
    <property type="molecule type" value="Genomic_DNA"/>
</dbReference>
<dbReference type="AlphaFoldDB" id="A0A1M6UZI3"/>
<dbReference type="CDD" id="cd24010">
    <property type="entry name" value="ASKHA_NBD_AcK_PK"/>
    <property type="match status" value="1"/>
</dbReference>
<dbReference type="InterPro" id="IPR004372">
    <property type="entry name" value="Ac/propionate_kinase"/>
</dbReference>
<proteinExistence type="inferred from homology"/>
<evidence type="ECO:0000256" key="4">
    <source>
        <dbReference type="ARBA" id="ARBA00022777"/>
    </source>
</evidence>